<dbReference type="InParanoid" id="E2A6U1"/>
<evidence type="ECO:0000313" key="2">
    <source>
        <dbReference type="Proteomes" id="UP000000311"/>
    </source>
</evidence>
<name>E2A6U1_CAMFO</name>
<gene>
    <name evidence="1" type="ORF">EAG_02479</name>
</gene>
<dbReference type="AlphaFoldDB" id="E2A6U1"/>
<evidence type="ECO:0000313" key="1">
    <source>
        <dbReference type="EMBL" id="EFN70807.1"/>
    </source>
</evidence>
<dbReference type="Proteomes" id="UP000000311">
    <property type="component" value="Unassembled WGS sequence"/>
</dbReference>
<keyword evidence="2" id="KW-1185">Reference proteome</keyword>
<dbReference type="EMBL" id="GL437203">
    <property type="protein sequence ID" value="EFN70807.1"/>
    <property type="molecule type" value="Genomic_DNA"/>
</dbReference>
<protein>
    <submittedName>
        <fullName evidence="1">Uncharacterized protein</fullName>
    </submittedName>
</protein>
<accession>E2A6U1</accession>
<sequence>MENILSNFELNRDYSMSVSKRYISGLQGMYENCNIPSQDNFSVNIKSIKEDCKSALINDPISHQSSRKYKNCKQILKQDIENRKDEIFENSNFFSINTSNNLDTNNIFLTNDCEFTILEKQNCLNSENILFNNKIQCELQARNTNYLENTRKESVINSQNQIRENHLSQSLQKGVEDVEIFNSHYSRESCLSSYDGIAHEVHKNSNLNINSTLPEIKRKSDNSKTLVNYFTDVNEYDSDDEILSQLDVDNVFIDSKKKC</sequence>
<dbReference type="OrthoDB" id="21443at2759"/>
<reference evidence="1 2" key="1">
    <citation type="journal article" date="2010" name="Science">
        <title>Genomic comparison of the ants Camponotus floridanus and Harpegnathos saltator.</title>
        <authorList>
            <person name="Bonasio R."/>
            <person name="Zhang G."/>
            <person name="Ye C."/>
            <person name="Mutti N.S."/>
            <person name="Fang X."/>
            <person name="Qin N."/>
            <person name="Donahue G."/>
            <person name="Yang P."/>
            <person name="Li Q."/>
            <person name="Li C."/>
            <person name="Zhang P."/>
            <person name="Huang Z."/>
            <person name="Berger S.L."/>
            <person name="Reinberg D."/>
            <person name="Wang J."/>
            <person name="Liebig J."/>
        </authorList>
    </citation>
    <scope>NUCLEOTIDE SEQUENCE [LARGE SCALE GENOMIC DNA]</scope>
    <source>
        <strain evidence="2">C129</strain>
    </source>
</reference>
<organism evidence="2">
    <name type="scientific">Camponotus floridanus</name>
    <name type="common">Florida carpenter ant</name>
    <dbReference type="NCBI Taxonomy" id="104421"/>
    <lineage>
        <taxon>Eukaryota</taxon>
        <taxon>Metazoa</taxon>
        <taxon>Ecdysozoa</taxon>
        <taxon>Arthropoda</taxon>
        <taxon>Hexapoda</taxon>
        <taxon>Insecta</taxon>
        <taxon>Pterygota</taxon>
        <taxon>Neoptera</taxon>
        <taxon>Endopterygota</taxon>
        <taxon>Hymenoptera</taxon>
        <taxon>Apocrita</taxon>
        <taxon>Aculeata</taxon>
        <taxon>Formicoidea</taxon>
        <taxon>Formicidae</taxon>
        <taxon>Formicinae</taxon>
        <taxon>Camponotus</taxon>
    </lineage>
</organism>
<proteinExistence type="predicted"/>